<dbReference type="GO" id="GO:0042391">
    <property type="term" value="P:regulation of membrane potential"/>
    <property type="evidence" value="ECO:0007669"/>
    <property type="project" value="InterPro"/>
</dbReference>
<keyword evidence="5 12" id="KW-0812">Transmembrane</keyword>
<gene>
    <name evidence="14" type="ORF">FB45DRAFT_895015</name>
</gene>
<comment type="similarity">
    <text evidence="2">Belongs to the fungal Na(+)/H(+) exchanger family.</text>
</comment>
<evidence type="ECO:0000313" key="14">
    <source>
        <dbReference type="EMBL" id="KAJ7648010.1"/>
    </source>
</evidence>
<evidence type="ECO:0000256" key="1">
    <source>
        <dbReference type="ARBA" id="ARBA00004141"/>
    </source>
</evidence>
<evidence type="ECO:0000256" key="2">
    <source>
        <dbReference type="ARBA" id="ARBA00005248"/>
    </source>
</evidence>
<proteinExistence type="inferred from homology"/>
<dbReference type="PANTHER" id="PTHR31382">
    <property type="entry name" value="NA(+)/H(+) ANTIPORTER"/>
    <property type="match status" value="1"/>
</dbReference>
<keyword evidence="6 12" id="KW-1133">Transmembrane helix</keyword>
<feature type="domain" description="Cation/H+ exchanger transmembrane" evidence="13">
    <location>
        <begin position="12"/>
        <end position="114"/>
    </location>
</feature>
<comment type="caution">
    <text evidence="14">The sequence shown here is derived from an EMBL/GenBank/DDBJ whole genome shotgun (WGS) entry which is preliminary data.</text>
</comment>
<dbReference type="Proteomes" id="UP001221142">
    <property type="component" value="Unassembled WGS sequence"/>
</dbReference>
<dbReference type="GO" id="GO:0120029">
    <property type="term" value="P:proton export across plasma membrane"/>
    <property type="evidence" value="ECO:0007669"/>
    <property type="project" value="InterPro"/>
</dbReference>
<keyword evidence="3" id="KW-0813">Transport</keyword>
<dbReference type="Pfam" id="PF00999">
    <property type="entry name" value="Na_H_Exchanger"/>
    <property type="match status" value="1"/>
</dbReference>
<evidence type="ECO:0000256" key="7">
    <source>
        <dbReference type="ARBA" id="ARBA00023053"/>
    </source>
</evidence>
<keyword evidence="15" id="KW-1185">Reference proteome</keyword>
<feature type="transmembrane region" description="Helical" evidence="12">
    <location>
        <begin position="16"/>
        <end position="38"/>
    </location>
</feature>
<keyword evidence="10" id="KW-0739">Sodium transport</keyword>
<dbReference type="InterPro" id="IPR004712">
    <property type="entry name" value="Na+/H+_antiporter_fungi"/>
</dbReference>
<keyword evidence="9 12" id="KW-0472">Membrane</keyword>
<dbReference type="AlphaFoldDB" id="A0AAD7CGJ8"/>
<dbReference type="InterPro" id="IPR006153">
    <property type="entry name" value="Cation/H_exchanger_TM"/>
</dbReference>
<evidence type="ECO:0000256" key="11">
    <source>
        <dbReference type="SAM" id="MobiDB-lite"/>
    </source>
</evidence>
<dbReference type="EMBL" id="JARKIF010000002">
    <property type="protein sequence ID" value="KAJ7648010.1"/>
    <property type="molecule type" value="Genomic_DNA"/>
</dbReference>
<feature type="transmembrane region" description="Helical" evidence="12">
    <location>
        <begin position="50"/>
        <end position="70"/>
    </location>
</feature>
<reference evidence="14" key="1">
    <citation type="submission" date="2023-03" db="EMBL/GenBank/DDBJ databases">
        <title>Massive genome expansion in bonnet fungi (Mycena s.s.) driven by repeated elements and novel gene families across ecological guilds.</title>
        <authorList>
            <consortium name="Lawrence Berkeley National Laboratory"/>
            <person name="Harder C.B."/>
            <person name="Miyauchi S."/>
            <person name="Viragh M."/>
            <person name="Kuo A."/>
            <person name="Thoen E."/>
            <person name="Andreopoulos B."/>
            <person name="Lu D."/>
            <person name="Skrede I."/>
            <person name="Drula E."/>
            <person name="Henrissat B."/>
            <person name="Morin E."/>
            <person name="Kohler A."/>
            <person name="Barry K."/>
            <person name="LaButti K."/>
            <person name="Morin E."/>
            <person name="Salamov A."/>
            <person name="Lipzen A."/>
            <person name="Mereny Z."/>
            <person name="Hegedus B."/>
            <person name="Baldrian P."/>
            <person name="Stursova M."/>
            <person name="Weitz H."/>
            <person name="Taylor A."/>
            <person name="Grigoriev I.V."/>
            <person name="Nagy L.G."/>
            <person name="Martin F."/>
            <person name="Kauserud H."/>
        </authorList>
    </citation>
    <scope>NUCLEOTIDE SEQUENCE</scope>
    <source>
        <strain evidence="14">9284</strain>
    </source>
</reference>
<organism evidence="14 15">
    <name type="scientific">Roridomyces roridus</name>
    <dbReference type="NCBI Taxonomy" id="1738132"/>
    <lineage>
        <taxon>Eukaryota</taxon>
        <taxon>Fungi</taxon>
        <taxon>Dikarya</taxon>
        <taxon>Basidiomycota</taxon>
        <taxon>Agaricomycotina</taxon>
        <taxon>Agaricomycetes</taxon>
        <taxon>Agaricomycetidae</taxon>
        <taxon>Agaricales</taxon>
        <taxon>Marasmiineae</taxon>
        <taxon>Mycenaceae</taxon>
        <taxon>Roridomyces</taxon>
    </lineage>
</organism>
<evidence type="ECO:0000256" key="9">
    <source>
        <dbReference type="ARBA" id="ARBA00023136"/>
    </source>
</evidence>
<name>A0AAD7CGJ8_9AGAR</name>
<sequence>MPFDAFNTSEFGITPWRLVLLLIVVLVLRRIPSVLLLYRWVPEIATWQEALFTGHFGPMGVGAVFVSTLARTRLPNPNNPPANQQELLAATIQPIVAFIVLGSIVVHGLSIPFFSLSGSVSSHTRVLMAEWLMKLRWVPVLPRRLLGLGRARMHGTDVFSMANAGRVDEEGSLGLSSDEGNALDGGHGGEVVAAQ</sequence>
<comment type="subcellular location">
    <subcellularLocation>
        <location evidence="1">Membrane</location>
        <topology evidence="1">Multi-pass membrane protein</topology>
    </subcellularLocation>
</comment>
<evidence type="ECO:0000256" key="10">
    <source>
        <dbReference type="ARBA" id="ARBA00023201"/>
    </source>
</evidence>
<dbReference type="GO" id="GO:0005886">
    <property type="term" value="C:plasma membrane"/>
    <property type="evidence" value="ECO:0007669"/>
    <property type="project" value="InterPro"/>
</dbReference>
<dbReference type="GO" id="GO:0036376">
    <property type="term" value="P:sodium ion export across plasma membrane"/>
    <property type="evidence" value="ECO:0007669"/>
    <property type="project" value="InterPro"/>
</dbReference>
<keyword evidence="7" id="KW-0915">Sodium</keyword>
<dbReference type="GO" id="GO:0030007">
    <property type="term" value="P:intracellular potassium ion homeostasis"/>
    <property type="evidence" value="ECO:0007669"/>
    <property type="project" value="TreeGrafter"/>
</dbReference>
<dbReference type="GO" id="GO:0015385">
    <property type="term" value="F:sodium:proton antiporter activity"/>
    <property type="evidence" value="ECO:0007669"/>
    <property type="project" value="InterPro"/>
</dbReference>
<feature type="transmembrane region" description="Helical" evidence="12">
    <location>
        <begin position="90"/>
        <end position="116"/>
    </location>
</feature>
<evidence type="ECO:0000256" key="6">
    <source>
        <dbReference type="ARBA" id="ARBA00022989"/>
    </source>
</evidence>
<evidence type="ECO:0000313" key="15">
    <source>
        <dbReference type="Proteomes" id="UP001221142"/>
    </source>
</evidence>
<evidence type="ECO:0000256" key="5">
    <source>
        <dbReference type="ARBA" id="ARBA00022692"/>
    </source>
</evidence>
<accession>A0AAD7CGJ8</accession>
<evidence type="ECO:0000256" key="12">
    <source>
        <dbReference type="SAM" id="Phobius"/>
    </source>
</evidence>
<dbReference type="PANTHER" id="PTHR31382:SF4">
    <property type="entry name" value="NA(+)_H(+) ANTIPORTER"/>
    <property type="match status" value="1"/>
</dbReference>
<evidence type="ECO:0000259" key="13">
    <source>
        <dbReference type="Pfam" id="PF00999"/>
    </source>
</evidence>
<keyword evidence="4" id="KW-0050">Antiport</keyword>
<evidence type="ECO:0000256" key="3">
    <source>
        <dbReference type="ARBA" id="ARBA00022448"/>
    </source>
</evidence>
<keyword evidence="8" id="KW-0406">Ion transport</keyword>
<evidence type="ECO:0000256" key="8">
    <source>
        <dbReference type="ARBA" id="ARBA00023065"/>
    </source>
</evidence>
<feature type="region of interest" description="Disordered" evidence="11">
    <location>
        <begin position="170"/>
        <end position="195"/>
    </location>
</feature>
<protein>
    <recommendedName>
        <fullName evidence="13">Cation/H+ exchanger transmembrane domain-containing protein</fullName>
    </recommendedName>
</protein>
<evidence type="ECO:0000256" key="4">
    <source>
        <dbReference type="ARBA" id="ARBA00022449"/>
    </source>
</evidence>